<keyword evidence="1" id="KW-0812">Transmembrane</keyword>
<name>A0A0E2ZHQ2_9GAMM</name>
<accession>A0A0E2ZHQ2</accession>
<dbReference type="PANTHER" id="PTHR34368">
    <property type="entry name" value="OS01G0962200 PROTEIN"/>
    <property type="match status" value="1"/>
</dbReference>
<evidence type="ECO:0000256" key="1">
    <source>
        <dbReference type="SAM" id="Phobius"/>
    </source>
</evidence>
<comment type="caution">
    <text evidence="2">The sequence shown here is derived from an EMBL/GenBank/DDBJ whole genome shotgun (WGS) entry which is preliminary data.</text>
</comment>
<reference evidence="2 3" key="1">
    <citation type="submission" date="2014-07" db="EMBL/GenBank/DDBJ databases">
        <title>Comparative analysis of Nitrosococcus oceani genome inventories of strains from Pacific and Atlantic gyres.</title>
        <authorList>
            <person name="Lim C.K."/>
            <person name="Wang L."/>
            <person name="Sayavedra-Soto L.A."/>
            <person name="Klotz M.G."/>
        </authorList>
    </citation>
    <scope>NUCLEOTIDE SEQUENCE [LARGE SCALE GENOMIC DNA]</scope>
    <source>
        <strain evidence="2 3">C-27</strain>
    </source>
</reference>
<sequence length="69" mass="7772">MNKQRQLWILGGLSIVVVALAWLLPSFSQPANYHDFADRRSFFGIPNFNDVMSNLGFFFSAAAGIVFLF</sequence>
<feature type="non-terminal residue" evidence="2">
    <location>
        <position position="69"/>
    </location>
</feature>
<dbReference type="HOGENOM" id="CLU_2781948_0_0_6"/>
<gene>
    <name evidence="2" type="ORF">IB75_18405</name>
</gene>
<evidence type="ECO:0000313" key="3">
    <source>
        <dbReference type="Proteomes" id="UP000028839"/>
    </source>
</evidence>
<keyword evidence="1" id="KW-1133">Transmembrane helix</keyword>
<feature type="transmembrane region" description="Helical" evidence="1">
    <location>
        <begin position="7"/>
        <end position="24"/>
    </location>
</feature>
<feature type="transmembrane region" description="Helical" evidence="1">
    <location>
        <begin position="51"/>
        <end position="68"/>
    </location>
</feature>
<organism evidence="2 3">
    <name type="scientific">Nitrosococcus oceani C-27</name>
    <dbReference type="NCBI Taxonomy" id="314279"/>
    <lineage>
        <taxon>Bacteria</taxon>
        <taxon>Pseudomonadati</taxon>
        <taxon>Pseudomonadota</taxon>
        <taxon>Gammaproteobacteria</taxon>
        <taxon>Chromatiales</taxon>
        <taxon>Chromatiaceae</taxon>
        <taxon>Nitrosococcus</taxon>
    </lineage>
</organism>
<keyword evidence="1" id="KW-0472">Membrane</keyword>
<proteinExistence type="predicted"/>
<protein>
    <submittedName>
        <fullName evidence="2">Alkaline phytoceramidase</fullName>
    </submittedName>
</protein>
<evidence type="ECO:0000313" key="2">
    <source>
        <dbReference type="EMBL" id="KFI17812.1"/>
    </source>
</evidence>
<dbReference type="AlphaFoldDB" id="A0A0E2ZHQ2"/>
<dbReference type="Proteomes" id="UP000028839">
    <property type="component" value="Unassembled WGS sequence"/>
</dbReference>
<dbReference type="EMBL" id="JPGN01000508">
    <property type="protein sequence ID" value="KFI17812.1"/>
    <property type="molecule type" value="Genomic_DNA"/>
</dbReference>
<dbReference type="PANTHER" id="PTHR34368:SF1">
    <property type="entry name" value="OS01G0962200 PROTEIN"/>
    <property type="match status" value="1"/>
</dbReference>